<protein>
    <submittedName>
        <fullName evidence="1">Uncharacterized protein</fullName>
    </submittedName>
</protein>
<evidence type="ECO:0000313" key="1">
    <source>
        <dbReference type="EMBL" id="MBD2705582.1"/>
    </source>
</evidence>
<organism evidence="1 2">
    <name type="scientific">Spirosoma profusum</name>
    <dbReference type="NCBI Taxonomy" id="2771354"/>
    <lineage>
        <taxon>Bacteria</taxon>
        <taxon>Pseudomonadati</taxon>
        <taxon>Bacteroidota</taxon>
        <taxon>Cytophagia</taxon>
        <taxon>Cytophagales</taxon>
        <taxon>Cytophagaceae</taxon>
        <taxon>Spirosoma</taxon>
    </lineage>
</organism>
<gene>
    <name evidence="1" type="ORF">IC229_33550</name>
</gene>
<dbReference type="RefSeq" id="WP_190893159.1">
    <property type="nucleotide sequence ID" value="NZ_JACWZY010000062.1"/>
</dbReference>
<evidence type="ECO:0000313" key="2">
    <source>
        <dbReference type="Proteomes" id="UP000598820"/>
    </source>
</evidence>
<comment type="caution">
    <text evidence="1">The sequence shown here is derived from an EMBL/GenBank/DDBJ whole genome shotgun (WGS) entry which is preliminary data.</text>
</comment>
<keyword evidence="2" id="KW-1185">Reference proteome</keyword>
<reference evidence="1" key="1">
    <citation type="submission" date="2020-09" db="EMBL/GenBank/DDBJ databases">
        <authorList>
            <person name="Kim M.K."/>
        </authorList>
    </citation>
    <scope>NUCLEOTIDE SEQUENCE</scope>
    <source>
        <strain evidence="1">BT702</strain>
    </source>
</reference>
<dbReference type="EMBL" id="JACWZY010000062">
    <property type="protein sequence ID" value="MBD2705582.1"/>
    <property type="molecule type" value="Genomic_DNA"/>
</dbReference>
<accession>A0A927AWA8</accession>
<dbReference type="Proteomes" id="UP000598820">
    <property type="component" value="Unassembled WGS sequence"/>
</dbReference>
<dbReference type="AlphaFoldDB" id="A0A927AWA8"/>
<proteinExistence type="predicted"/>
<name>A0A927AWA8_9BACT</name>
<sequence length="59" mass="7142">MEENEEQVYLQVKAKRDEYRRRCASAHLSNYITIQQVLDGKNLEDYCKHYEDRHGIPRT</sequence>